<comment type="similarity">
    <text evidence="1 4">Belongs to the prolyl-tRNA editing family. YbaK/EbsC subfamily.</text>
</comment>
<dbReference type="GO" id="GO:0002161">
    <property type="term" value="F:aminoacyl-tRNA deacylase activity"/>
    <property type="evidence" value="ECO:0007669"/>
    <property type="project" value="InterPro"/>
</dbReference>
<evidence type="ECO:0000256" key="3">
    <source>
        <dbReference type="ARBA" id="ARBA00023239"/>
    </source>
</evidence>
<evidence type="ECO:0000313" key="6">
    <source>
        <dbReference type="EMBL" id="QHQ62345.1"/>
    </source>
</evidence>
<dbReference type="EMBL" id="CP048000">
    <property type="protein sequence ID" value="QHQ62345.1"/>
    <property type="molecule type" value="Genomic_DNA"/>
</dbReference>
<evidence type="ECO:0000256" key="4">
    <source>
        <dbReference type="PIRNR" id="PIRNR006181"/>
    </source>
</evidence>
<dbReference type="Pfam" id="PF04073">
    <property type="entry name" value="tRNA_edit"/>
    <property type="match status" value="1"/>
</dbReference>
<keyword evidence="3 4" id="KW-0456">Lyase</keyword>
<organism evidence="6 7">
    <name type="scientific">Anaerocolumna sedimenticola</name>
    <dbReference type="NCBI Taxonomy" id="2696063"/>
    <lineage>
        <taxon>Bacteria</taxon>
        <taxon>Bacillati</taxon>
        <taxon>Bacillota</taxon>
        <taxon>Clostridia</taxon>
        <taxon>Lachnospirales</taxon>
        <taxon>Lachnospiraceae</taxon>
        <taxon>Anaerocolumna</taxon>
    </lineage>
</organism>
<dbReference type="NCBIfam" id="TIGR00011">
    <property type="entry name" value="YbaK_EbsC"/>
    <property type="match status" value="1"/>
</dbReference>
<dbReference type="PIRSF" id="PIRSF006181">
    <property type="entry name" value="EbsC_YbaK"/>
    <property type="match status" value="1"/>
</dbReference>
<dbReference type="RefSeq" id="WP_161839169.1">
    <property type="nucleotide sequence ID" value="NZ_CP048000.1"/>
</dbReference>
<name>A0A6P1TS69_9FIRM</name>
<proteinExistence type="inferred from homology"/>
<dbReference type="Proteomes" id="UP000464314">
    <property type="component" value="Chromosome"/>
</dbReference>
<evidence type="ECO:0000313" key="7">
    <source>
        <dbReference type="Proteomes" id="UP000464314"/>
    </source>
</evidence>
<evidence type="ECO:0000259" key="5">
    <source>
        <dbReference type="Pfam" id="PF04073"/>
    </source>
</evidence>
<reference evidence="6 7" key="1">
    <citation type="submission" date="2020-01" db="EMBL/GenBank/DDBJ databases">
        <title>Genome analysis of Anaerocolumna sp. CBA3638.</title>
        <authorList>
            <person name="Kim J."/>
            <person name="Roh S.W."/>
        </authorList>
    </citation>
    <scope>NUCLEOTIDE SEQUENCE [LARGE SCALE GENOMIC DNA]</scope>
    <source>
        <strain evidence="6 7">CBA3638</strain>
    </source>
</reference>
<accession>A0A6P1TS69</accession>
<protein>
    <recommendedName>
        <fullName evidence="4">Cys-tRNA(Pro)/Cys-tRNA(Cys) deacylase</fullName>
        <ecNumber evidence="4">4.2.-.-</ecNumber>
    </recommendedName>
</protein>
<dbReference type="GO" id="GO:0006412">
    <property type="term" value="P:translation"/>
    <property type="evidence" value="ECO:0007669"/>
    <property type="project" value="UniProtKB-KW"/>
</dbReference>
<dbReference type="InterPro" id="IPR004369">
    <property type="entry name" value="Prolyl-tRNA_editing_YbaK/EbsC"/>
</dbReference>
<dbReference type="EC" id="4.2.-.-" evidence="4"/>
<evidence type="ECO:0000256" key="2">
    <source>
        <dbReference type="ARBA" id="ARBA00022917"/>
    </source>
</evidence>
<dbReference type="SUPFAM" id="SSF55826">
    <property type="entry name" value="YbaK/ProRS associated domain"/>
    <property type="match status" value="1"/>
</dbReference>
<feature type="domain" description="YbaK/aminoacyl-tRNA synthetase-associated" evidence="5">
    <location>
        <begin position="32"/>
        <end position="145"/>
    </location>
</feature>
<gene>
    <name evidence="6" type="primary">ybaK</name>
    <name evidence="6" type="ORF">Ana3638_17420</name>
</gene>
<dbReference type="PANTHER" id="PTHR30411">
    <property type="entry name" value="CYTOPLASMIC PROTEIN"/>
    <property type="match status" value="1"/>
</dbReference>
<dbReference type="PANTHER" id="PTHR30411:SF0">
    <property type="entry name" value="CYS-TRNA(PRO)_CYS-TRNA(CYS) DEACYLASE YBAK"/>
    <property type="match status" value="1"/>
</dbReference>
<dbReference type="KEGG" id="anr:Ana3638_17420"/>
<evidence type="ECO:0000256" key="1">
    <source>
        <dbReference type="ARBA" id="ARBA00009798"/>
    </source>
</evidence>
<dbReference type="InterPro" id="IPR036754">
    <property type="entry name" value="YbaK/aa-tRNA-synt-asso_dom_sf"/>
</dbReference>
<keyword evidence="7" id="KW-1185">Reference proteome</keyword>
<dbReference type="CDD" id="cd00002">
    <property type="entry name" value="YbaK_deacylase"/>
    <property type="match status" value="1"/>
</dbReference>
<dbReference type="AlphaFoldDB" id="A0A6P1TS69"/>
<dbReference type="Gene3D" id="3.90.960.10">
    <property type="entry name" value="YbaK/aminoacyl-tRNA synthetase-associated domain"/>
    <property type="match status" value="1"/>
</dbReference>
<sequence length="156" mass="17349">MIKTNVMRLFDQAKISYKTLEYEVDENDLSGEHVAKQIGYPTEQVFKTLVAKGEKKGILVFCLPVNAELNLKKAAAAVGDKKIEMIHVKDLLGLTGYIRGGCSPVGMKKKYPTFIDETAILFDEITVSAGVRGCQIIINPEQLREYTNAAFFDLTD</sequence>
<dbReference type="GO" id="GO:0016829">
    <property type="term" value="F:lyase activity"/>
    <property type="evidence" value="ECO:0007669"/>
    <property type="project" value="UniProtKB-KW"/>
</dbReference>
<dbReference type="InterPro" id="IPR007214">
    <property type="entry name" value="YbaK/aa-tRNA-synth-assoc-dom"/>
</dbReference>
<keyword evidence="2 4" id="KW-0648">Protein biosynthesis</keyword>